<gene>
    <name evidence="5" type="ORF">GQX73_g8932</name>
</gene>
<dbReference type="Pfam" id="PF24883">
    <property type="entry name" value="NPHP3_N"/>
    <property type="match status" value="1"/>
</dbReference>
<dbReference type="InterPro" id="IPR027417">
    <property type="entry name" value="P-loop_NTPase"/>
</dbReference>
<dbReference type="InterPro" id="IPR056884">
    <property type="entry name" value="NPHP3-like_N"/>
</dbReference>
<evidence type="ECO:0000259" key="4">
    <source>
        <dbReference type="Pfam" id="PF24883"/>
    </source>
</evidence>
<feature type="compositionally biased region" description="Polar residues" evidence="2">
    <location>
        <begin position="1"/>
        <end position="11"/>
    </location>
</feature>
<evidence type="ECO:0000313" key="5">
    <source>
        <dbReference type="EMBL" id="KAF2964621.1"/>
    </source>
</evidence>
<dbReference type="Proteomes" id="UP000481858">
    <property type="component" value="Unassembled WGS sequence"/>
</dbReference>
<evidence type="ECO:0000259" key="3">
    <source>
        <dbReference type="Pfam" id="PF17100"/>
    </source>
</evidence>
<feature type="domain" description="Nephrocystin 3-like N-terminal" evidence="4">
    <location>
        <begin position="431"/>
        <end position="581"/>
    </location>
</feature>
<protein>
    <recommendedName>
        <fullName evidence="7">NACHT domain-containing protein</fullName>
    </recommendedName>
</protein>
<dbReference type="InterPro" id="IPR031359">
    <property type="entry name" value="NACHT_N"/>
</dbReference>
<dbReference type="Pfam" id="PF17100">
    <property type="entry name" value="NACHT_N"/>
    <property type="match status" value="1"/>
</dbReference>
<reference evidence="5 6" key="1">
    <citation type="submission" date="2019-12" db="EMBL/GenBank/DDBJ databases">
        <title>Draft genome sequence of the ascomycete Xylaria multiplex DSM 110363.</title>
        <authorList>
            <person name="Buettner E."/>
            <person name="Kellner H."/>
        </authorList>
    </citation>
    <scope>NUCLEOTIDE SEQUENCE [LARGE SCALE GENOMIC DNA]</scope>
    <source>
        <strain evidence="5 6">DSM 110363</strain>
    </source>
</reference>
<dbReference type="Gene3D" id="3.40.50.300">
    <property type="entry name" value="P-loop containing nucleotide triphosphate hydrolases"/>
    <property type="match status" value="1"/>
</dbReference>
<dbReference type="PANTHER" id="PTHR10039">
    <property type="entry name" value="AMELOGENIN"/>
    <property type="match status" value="1"/>
</dbReference>
<organism evidence="5 6">
    <name type="scientific">Xylaria multiplex</name>
    <dbReference type="NCBI Taxonomy" id="323545"/>
    <lineage>
        <taxon>Eukaryota</taxon>
        <taxon>Fungi</taxon>
        <taxon>Dikarya</taxon>
        <taxon>Ascomycota</taxon>
        <taxon>Pezizomycotina</taxon>
        <taxon>Sordariomycetes</taxon>
        <taxon>Xylariomycetidae</taxon>
        <taxon>Xylariales</taxon>
        <taxon>Xylariaceae</taxon>
        <taxon>Xylaria</taxon>
    </lineage>
</organism>
<dbReference type="AlphaFoldDB" id="A0A7C8IIT0"/>
<accession>A0A7C8IIT0</accession>
<dbReference type="InParanoid" id="A0A7C8IIT0"/>
<comment type="caution">
    <text evidence="5">The sequence shown here is derived from an EMBL/GenBank/DDBJ whole genome shotgun (WGS) entry which is preliminary data.</text>
</comment>
<proteinExistence type="predicted"/>
<keyword evidence="1" id="KW-0677">Repeat</keyword>
<dbReference type="OrthoDB" id="538223at2759"/>
<evidence type="ECO:0000256" key="2">
    <source>
        <dbReference type="SAM" id="MobiDB-lite"/>
    </source>
</evidence>
<feature type="region of interest" description="Disordered" evidence="2">
    <location>
        <begin position="383"/>
        <end position="404"/>
    </location>
</feature>
<feature type="domain" description="NWD NACHT-NTPase N-terminal" evidence="3">
    <location>
        <begin position="144"/>
        <end position="325"/>
    </location>
</feature>
<dbReference type="PANTHER" id="PTHR10039:SF17">
    <property type="entry name" value="FUNGAL STAND N-TERMINAL GOODBYE DOMAIN-CONTAINING PROTEIN-RELATED"/>
    <property type="match status" value="1"/>
</dbReference>
<sequence length="818" mass="92057">MTSTGGANTPGPSLMIDWLTRSEGRKTRRKFWTRTRDRENNPTSPPTSPISRSNELTLVDTPSALVKPTPELSSQTLVGDSPVQEATEPPPPPPDTKTPATQTEPELAPTNEIMAVGGAEKEGPDKSKPVDDVASARDGALFLLWDGAYDALLNDDVPELSRFDSHFLWYWRRKGRLSAIRNTSDRGGFEPTNPVARRDKMRQILEALLAEPDPAGNKGTGNSETKLTGLSEFNNIAREAALRESQRGGAVAWVAICAAASVLIRMSTPTSLAFRQHLVNIMSAMEWYCSLPALLLEQPDARIQETRMAILDLYKAILLYLVRLASQSIEQDVGFLLESEEDLKFPDTIITKERAVMACFDRSYFQSKLDQLVKSLAFSDKQTDTENKDPAEEAPVSNTVPKPSERWSYSFRDELPKAPEDRQGVQDHAYSWVKSTKVYTDFLRSDAPDSDRELWITGKPGTGKSMLLEAIVQDMSWRQEFDPELETKPVVTYIAAFFCNRGKERAENAAAIVRCLVSQVLNQQTQLRQHFFGACDMARRGQFDRPEDLHVIFEVFRAILSDGAFKPTCFVIDAIDECCSDGDEAEINRAVRPRQRHKEITPLELSLDGDSASPSTEPVLSSAAAEHIKFRVAELMRGVNVADSFRKDVEDKMLKQSKGNFLWVDLVCKQILSHGLPWNAIYFVDSERLPNKALPSGLEPLYAHMEAALDELQWDSPYYCREIINTLAVAYEPLRLCELGEFLPRDAIRPSIDLAIIIAKQCFAFLEICDGRVFFVHQSAKNFFRKKMEDKAQRHSYMTLCCLRALEQQLRKPFRCLP</sequence>
<dbReference type="EMBL" id="WUBL01000143">
    <property type="protein sequence ID" value="KAF2964621.1"/>
    <property type="molecule type" value="Genomic_DNA"/>
</dbReference>
<evidence type="ECO:0008006" key="7">
    <source>
        <dbReference type="Google" id="ProtNLM"/>
    </source>
</evidence>
<feature type="region of interest" description="Disordered" evidence="2">
    <location>
        <begin position="1"/>
        <end position="108"/>
    </location>
</feature>
<evidence type="ECO:0000313" key="6">
    <source>
        <dbReference type="Proteomes" id="UP000481858"/>
    </source>
</evidence>
<evidence type="ECO:0000256" key="1">
    <source>
        <dbReference type="ARBA" id="ARBA00022737"/>
    </source>
</evidence>
<name>A0A7C8IIT0_9PEZI</name>
<keyword evidence="6" id="KW-1185">Reference proteome</keyword>
<dbReference type="SUPFAM" id="SSF52540">
    <property type="entry name" value="P-loop containing nucleoside triphosphate hydrolases"/>
    <property type="match status" value="1"/>
</dbReference>